<feature type="transmembrane region" description="Helical" evidence="2">
    <location>
        <begin position="103"/>
        <end position="127"/>
    </location>
</feature>
<keyword evidence="2" id="KW-0472">Membrane</keyword>
<keyword evidence="6" id="KW-1185">Reference proteome</keyword>
<comment type="caution">
    <text evidence="3">The sequence shown here is derived from an EMBL/GenBank/DDBJ whole genome shotgun (WGS) entry which is preliminary data.</text>
</comment>
<dbReference type="AlphaFoldDB" id="A0A819WJR3"/>
<dbReference type="EMBL" id="CAJOBP010000106">
    <property type="protein sequence ID" value="CAF4123203.1"/>
    <property type="molecule type" value="Genomic_DNA"/>
</dbReference>
<proteinExistence type="predicted"/>
<gene>
    <name evidence="4" type="ORF">HFQ381_LOCUS12280</name>
    <name evidence="5" type="ORF">QYT958_LOCUS2739</name>
    <name evidence="3" type="ORF">UJA718_LOCUS1695</name>
</gene>
<feature type="region of interest" description="Disordered" evidence="1">
    <location>
        <begin position="152"/>
        <end position="180"/>
    </location>
</feature>
<evidence type="ECO:0000313" key="6">
    <source>
        <dbReference type="Proteomes" id="UP000663873"/>
    </source>
</evidence>
<dbReference type="Proteomes" id="UP000663848">
    <property type="component" value="Unassembled WGS sequence"/>
</dbReference>
<keyword evidence="2" id="KW-0812">Transmembrane</keyword>
<dbReference type="Proteomes" id="UP000663873">
    <property type="component" value="Unassembled WGS sequence"/>
</dbReference>
<keyword evidence="2" id="KW-1133">Transmembrane helix</keyword>
<evidence type="ECO:0000313" key="5">
    <source>
        <dbReference type="EMBL" id="CAF4477417.1"/>
    </source>
</evidence>
<feature type="compositionally biased region" description="Polar residues" evidence="1">
    <location>
        <begin position="164"/>
        <end position="174"/>
    </location>
</feature>
<protein>
    <submittedName>
        <fullName evidence="3">Uncharacterized protein</fullName>
    </submittedName>
</protein>
<organism evidence="3 6">
    <name type="scientific">Rotaria socialis</name>
    <dbReference type="NCBI Taxonomy" id="392032"/>
    <lineage>
        <taxon>Eukaryota</taxon>
        <taxon>Metazoa</taxon>
        <taxon>Spiralia</taxon>
        <taxon>Gnathifera</taxon>
        <taxon>Rotifera</taxon>
        <taxon>Eurotatoria</taxon>
        <taxon>Bdelloidea</taxon>
        <taxon>Philodinida</taxon>
        <taxon>Philodinidae</taxon>
        <taxon>Rotaria</taxon>
    </lineage>
</organism>
<dbReference type="EMBL" id="CAJOBO010000736">
    <property type="protein sequence ID" value="CAF4281022.1"/>
    <property type="molecule type" value="Genomic_DNA"/>
</dbReference>
<reference evidence="3" key="1">
    <citation type="submission" date="2021-02" db="EMBL/GenBank/DDBJ databases">
        <authorList>
            <person name="Nowell W R."/>
        </authorList>
    </citation>
    <scope>NUCLEOTIDE SEQUENCE</scope>
</reference>
<name>A0A819WJR3_9BILA</name>
<evidence type="ECO:0000256" key="2">
    <source>
        <dbReference type="SAM" id="Phobius"/>
    </source>
</evidence>
<sequence length="214" mass="24348">MTPMEKYRKHVFQRVHSEQNPFRTTYSSWIPQAITTTIVTTTTTTTTITAATDTSAILPSTTVGYSIKNTRLSSILYRLKLLQSMFFEMDGSMKISKIYMNNAITIFSLFMVLAFLCLLFISVTLALSLKQKLVLKKQGQNQSIHDINSSMTSSITMDRSSSSKKISQINTKSNHTNEIDKSNQDEPLVYYSTIPYISHYLLPKKLPTIQEMFV</sequence>
<dbReference type="EMBL" id="CAJOBR010000183">
    <property type="protein sequence ID" value="CAF4477417.1"/>
    <property type="molecule type" value="Genomic_DNA"/>
</dbReference>
<dbReference type="Proteomes" id="UP000663851">
    <property type="component" value="Unassembled WGS sequence"/>
</dbReference>
<evidence type="ECO:0000256" key="1">
    <source>
        <dbReference type="SAM" id="MobiDB-lite"/>
    </source>
</evidence>
<evidence type="ECO:0000313" key="3">
    <source>
        <dbReference type="EMBL" id="CAF4123203.1"/>
    </source>
</evidence>
<accession>A0A819WJR3</accession>
<evidence type="ECO:0000313" key="4">
    <source>
        <dbReference type="EMBL" id="CAF4281022.1"/>
    </source>
</evidence>